<name>A0A9N7TUL0_PLEPL</name>
<sequence length="62" mass="7103">MRSSCSLQPGATPSQLRRADMICFTCGRWLKAVLSFRDPLRRYHPSRGSGRLEPRSMEPVRP</sequence>
<feature type="non-terminal residue" evidence="2">
    <location>
        <position position="1"/>
    </location>
</feature>
<keyword evidence="3" id="KW-1185">Reference proteome</keyword>
<evidence type="ECO:0000256" key="1">
    <source>
        <dbReference type="SAM" id="MobiDB-lite"/>
    </source>
</evidence>
<protein>
    <submittedName>
        <fullName evidence="2">Uncharacterized protein</fullName>
    </submittedName>
</protein>
<feature type="compositionally biased region" description="Basic and acidic residues" evidence="1">
    <location>
        <begin position="50"/>
        <end position="62"/>
    </location>
</feature>
<organism evidence="2 3">
    <name type="scientific">Pleuronectes platessa</name>
    <name type="common">European plaice</name>
    <dbReference type="NCBI Taxonomy" id="8262"/>
    <lineage>
        <taxon>Eukaryota</taxon>
        <taxon>Metazoa</taxon>
        <taxon>Chordata</taxon>
        <taxon>Craniata</taxon>
        <taxon>Vertebrata</taxon>
        <taxon>Euteleostomi</taxon>
        <taxon>Actinopterygii</taxon>
        <taxon>Neopterygii</taxon>
        <taxon>Teleostei</taxon>
        <taxon>Neoteleostei</taxon>
        <taxon>Acanthomorphata</taxon>
        <taxon>Carangaria</taxon>
        <taxon>Pleuronectiformes</taxon>
        <taxon>Pleuronectoidei</taxon>
        <taxon>Pleuronectidae</taxon>
        <taxon>Pleuronectes</taxon>
    </lineage>
</organism>
<reference evidence="2" key="1">
    <citation type="submission" date="2020-03" db="EMBL/GenBank/DDBJ databases">
        <authorList>
            <person name="Weist P."/>
        </authorList>
    </citation>
    <scope>NUCLEOTIDE SEQUENCE</scope>
</reference>
<comment type="caution">
    <text evidence="2">The sequence shown here is derived from an EMBL/GenBank/DDBJ whole genome shotgun (WGS) entry which is preliminary data.</text>
</comment>
<evidence type="ECO:0000313" key="2">
    <source>
        <dbReference type="EMBL" id="CAB1419052.1"/>
    </source>
</evidence>
<feature type="region of interest" description="Disordered" evidence="1">
    <location>
        <begin position="41"/>
        <end position="62"/>
    </location>
</feature>
<dbReference type="EMBL" id="CADEAL010000360">
    <property type="protein sequence ID" value="CAB1419052.1"/>
    <property type="molecule type" value="Genomic_DNA"/>
</dbReference>
<accession>A0A9N7TUL0</accession>
<proteinExistence type="predicted"/>
<evidence type="ECO:0000313" key="3">
    <source>
        <dbReference type="Proteomes" id="UP001153269"/>
    </source>
</evidence>
<dbReference type="AlphaFoldDB" id="A0A9N7TUL0"/>
<dbReference type="Proteomes" id="UP001153269">
    <property type="component" value="Unassembled WGS sequence"/>
</dbReference>
<gene>
    <name evidence="2" type="ORF">PLEPLA_LOCUS6880</name>
</gene>